<reference evidence="1 2" key="1">
    <citation type="submission" date="2014-07" db="EMBL/GenBank/DDBJ databases">
        <authorList>
            <person name="McCorrison J."/>
            <person name="Sanka R."/>
            <person name="Torralba M."/>
            <person name="Gillis M."/>
            <person name="Haft D.H."/>
            <person name="Methe B."/>
            <person name="Sutton G."/>
            <person name="Nelson K.E."/>
        </authorList>
    </citation>
    <scope>NUCLEOTIDE SEQUENCE [LARGE SCALE GENOMIC DNA]</scope>
    <source>
        <strain evidence="1 2">S7-1-13</strain>
    </source>
</reference>
<sequence>MKKILNKKIIGLSCLVFVFAAFFLVKAYANKAYGYEIRMDIKMSKGEEKSLILPSKRQVAYWKIEEGKMGPWDVMRLAKDCDSMSLGDISKKLGQEPKYSDKSKIIYDGKAYDKMTSAMYEKNKGKIKEEIRIRHLEEGAYLIKETDESFKQSKAREKLTTRIEYVGKESAPEGVLELEDN</sequence>
<evidence type="ECO:0000313" key="1">
    <source>
        <dbReference type="EMBL" id="KGF04403.1"/>
    </source>
</evidence>
<comment type="caution">
    <text evidence="1">The sequence shown here is derived from an EMBL/GenBank/DDBJ whole genome shotgun (WGS) entry which is preliminary data.</text>
</comment>
<organism evidence="1 2">
    <name type="scientific">Anaerococcus lactolyticus S7-1-13</name>
    <dbReference type="NCBI Taxonomy" id="1284686"/>
    <lineage>
        <taxon>Bacteria</taxon>
        <taxon>Bacillati</taxon>
        <taxon>Bacillota</taxon>
        <taxon>Tissierellia</taxon>
        <taxon>Tissierellales</taxon>
        <taxon>Peptoniphilaceae</taxon>
        <taxon>Anaerococcus</taxon>
    </lineage>
</organism>
<dbReference type="Proteomes" id="UP000029579">
    <property type="component" value="Unassembled WGS sequence"/>
</dbReference>
<dbReference type="EMBL" id="JRMW01000031">
    <property type="protein sequence ID" value="KGF04403.1"/>
    <property type="molecule type" value="Genomic_DNA"/>
</dbReference>
<accession>A0A095X3I9</accession>
<dbReference type="OrthoDB" id="1692892at2"/>
<name>A0A095X3I9_9FIRM</name>
<proteinExistence type="predicted"/>
<gene>
    <name evidence="1" type="ORF">HMPREF1630_04315</name>
</gene>
<dbReference type="RefSeq" id="WP_037327366.1">
    <property type="nucleotide sequence ID" value="NZ_JRMW01000031.1"/>
</dbReference>
<evidence type="ECO:0000313" key="2">
    <source>
        <dbReference type="Proteomes" id="UP000029579"/>
    </source>
</evidence>
<dbReference type="AlphaFoldDB" id="A0A095X3I9"/>
<protein>
    <submittedName>
        <fullName evidence="1">Uncharacterized protein</fullName>
    </submittedName>
</protein>